<evidence type="ECO:0000256" key="3">
    <source>
        <dbReference type="ARBA" id="ARBA00022737"/>
    </source>
</evidence>
<dbReference type="InterPro" id="IPR038005">
    <property type="entry name" value="RX-like_CC"/>
</dbReference>
<proteinExistence type="inferred from homology"/>
<feature type="domain" description="NB-ARC" evidence="6">
    <location>
        <begin position="182"/>
        <end position="356"/>
    </location>
</feature>
<evidence type="ECO:0000259" key="7">
    <source>
        <dbReference type="Pfam" id="PF18052"/>
    </source>
</evidence>
<reference evidence="9" key="2">
    <citation type="submission" date="2021-02" db="EMBL/GenBank/DDBJ databases">
        <authorList>
            <person name="Kimball J.A."/>
            <person name="Haas M.W."/>
            <person name="Macchietto M."/>
            <person name="Kono T."/>
            <person name="Duquette J."/>
            <person name="Shao M."/>
        </authorList>
    </citation>
    <scope>NUCLEOTIDE SEQUENCE</scope>
    <source>
        <tissue evidence="9">Fresh leaf tissue</tissue>
    </source>
</reference>
<evidence type="ECO:0000259" key="8">
    <source>
        <dbReference type="Pfam" id="PF23559"/>
    </source>
</evidence>
<comment type="caution">
    <text evidence="9">The sequence shown here is derived from an EMBL/GenBank/DDBJ whole genome shotgun (WGS) entry which is preliminary data.</text>
</comment>
<dbReference type="Pfam" id="PF23559">
    <property type="entry name" value="WHD_DRP"/>
    <property type="match status" value="1"/>
</dbReference>
<keyword evidence="5" id="KW-0611">Plant defense</keyword>
<dbReference type="InterPro" id="IPR058922">
    <property type="entry name" value="WHD_DRP"/>
</dbReference>
<feature type="domain" description="Disease resistance N-terminal" evidence="7">
    <location>
        <begin position="8"/>
        <end position="96"/>
    </location>
</feature>
<dbReference type="FunFam" id="1.10.10.10:FF:000322">
    <property type="entry name" value="Probable disease resistance protein At1g63360"/>
    <property type="match status" value="1"/>
</dbReference>
<dbReference type="AlphaFoldDB" id="A0A8J6BTB2"/>
<keyword evidence="4" id="KW-0547">Nucleotide-binding</keyword>
<evidence type="ECO:0000313" key="10">
    <source>
        <dbReference type="Proteomes" id="UP000729402"/>
    </source>
</evidence>
<evidence type="ECO:0000256" key="5">
    <source>
        <dbReference type="ARBA" id="ARBA00022821"/>
    </source>
</evidence>
<evidence type="ECO:0000256" key="2">
    <source>
        <dbReference type="ARBA" id="ARBA00022614"/>
    </source>
</evidence>
<gene>
    <name evidence="9" type="ORF">GUJ93_ZPchr0011g27881</name>
</gene>
<dbReference type="OrthoDB" id="598235at2759"/>
<dbReference type="Pfam" id="PF00931">
    <property type="entry name" value="NB-ARC"/>
    <property type="match status" value="1"/>
</dbReference>
<protein>
    <submittedName>
        <fullName evidence="9">Uncharacterized protein</fullName>
    </submittedName>
</protein>
<dbReference type="FunFam" id="3.40.50.300:FF:001091">
    <property type="entry name" value="Probable disease resistance protein At1g61300"/>
    <property type="match status" value="1"/>
</dbReference>
<dbReference type="InterPro" id="IPR041118">
    <property type="entry name" value="Rx_N"/>
</dbReference>
<dbReference type="GO" id="GO:0043531">
    <property type="term" value="F:ADP binding"/>
    <property type="evidence" value="ECO:0007669"/>
    <property type="project" value="InterPro"/>
</dbReference>
<keyword evidence="2" id="KW-0433">Leucine-rich repeat</keyword>
<reference evidence="9" key="1">
    <citation type="journal article" date="2021" name="bioRxiv">
        <title>Whole Genome Assembly and Annotation of Northern Wild Rice, Zizania palustris L., Supports a Whole Genome Duplication in the Zizania Genus.</title>
        <authorList>
            <person name="Haas M."/>
            <person name="Kono T."/>
            <person name="Macchietto M."/>
            <person name="Millas R."/>
            <person name="McGilp L."/>
            <person name="Shao M."/>
            <person name="Duquette J."/>
            <person name="Hirsch C.N."/>
            <person name="Kimball J."/>
        </authorList>
    </citation>
    <scope>NUCLEOTIDE SEQUENCE</scope>
    <source>
        <tissue evidence="9">Fresh leaf tissue</tissue>
    </source>
</reference>
<evidence type="ECO:0000256" key="4">
    <source>
        <dbReference type="ARBA" id="ARBA00022741"/>
    </source>
</evidence>
<dbReference type="EMBL" id="JAAALK010000081">
    <property type="protein sequence ID" value="KAG8090088.1"/>
    <property type="molecule type" value="Genomic_DNA"/>
</dbReference>
<organism evidence="9 10">
    <name type="scientific">Zizania palustris</name>
    <name type="common">Northern wild rice</name>
    <dbReference type="NCBI Taxonomy" id="103762"/>
    <lineage>
        <taxon>Eukaryota</taxon>
        <taxon>Viridiplantae</taxon>
        <taxon>Streptophyta</taxon>
        <taxon>Embryophyta</taxon>
        <taxon>Tracheophyta</taxon>
        <taxon>Spermatophyta</taxon>
        <taxon>Magnoliopsida</taxon>
        <taxon>Liliopsida</taxon>
        <taxon>Poales</taxon>
        <taxon>Poaceae</taxon>
        <taxon>BOP clade</taxon>
        <taxon>Oryzoideae</taxon>
        <taxon>Oryzeae</taxon>
        <taxon>Zizaniinae</taxon>
        <taxon>Zizania</taxon>
    </lineage>
</organism>
<dbReference type="InterPro" id="IPR002182">
    <property type="entry name" value="NB-ARC"/>
</dbReference>
<evidence type="ECO:0000259" key="6">
    <source>
        <dbReference type="Pfam" id="PF00931"/>
    </source>
</evidence>
<keyword evidence="10" id="KW-1185">Reference proteome</keyword>
<dbReference type="GO" id="GO:0042742">
    <property type="term" value="P:defense response to bacterium"/>
    <property type="evidence" value="ECO:0007669"/>
    <property type="project" value="UniProtKB-ARBA"/>
</dbReference>
<evidence type="ECO:0000313" key="9">
    <source>
        <dbReference type="EMBL" id="KAG8090088.1"/>
    </source>
</evidence>
<dbReference type="PANTHER" id="PTHR19338:SF64">
    <property type="entry name" value="AAA+ ATPASE DOMAIN-CONTAINING PROTEIN"/>
    <property type="match status" value="1"/>
</dbReference>
<dbReference type="PANTHER" id="PTHR19338">
    <property type="entry name" value="TRANSLOCASE OF INNER MITOCHONDRIAL MEMBRANE 13 HOMOLOG"/>
    <property type="match status" value="1"/>
</dbReference>
<dbReference type="Proteomes" id="UP000729402">
    <property type="component" value="Unassembled WGS sequence"/>
</dbReference>
<name>A0A8J6BTB2_ZIZPA</name>
<keyword evidence="3" id="KW-0677">Repeat</keyword>
<dbReference type="GO" id="GO:0009626">
    <property type="term" value="P:plant-type hypersensitive response"/>
    <property type="evidence" value="ECO:0007669"/>
    <property type="project" value="UniProtKB-ARBA"/>
</dbReference>
<evidence type="ECO:0000256" key="1">
    <source>
        <dbReference type="ARBA" id="ARBA00008894"/>
    </source>
</evidence>
<dbReference type="GO" id="GO:0002758">
    <property type="term" value="P:innate immune response-activating signaling pathway"/>
    <property type="evidence" value="ECO:0007669"/>
    <property type="project" value="UniProtKB-ARBA"/>
</dbReference>
<feature type="domain" description="Disease resistance protein winged helix" evidence="8">
    <location>
        <begin position="450"/>
        <end position="521"/>
    </location>
</feature>
<dbReference type="CDD" id="cd14798">
    <property type="entry name" value="RX-CC_like"/>
    <property type="match status" value="1"/>
</dbReference>
<accession>A0A8J6BTB2</accession>
<sequence>MVSAATGAMNSLLDKLTALLGKEFRLRKGVHRDVAFLSDELSCMNALLEKLADMEAQALLDPQMKEWRNQVRELAYDIDDCIDRYMYQLHHEPQRPCGIMGFFHHVQRVKELLARREVAQQMKLLKDDIVEAGHRRKRYKLDPGVCHEATNVVPIDPRLPALYVDSSDLVGIDVPRDQLINLVNDGDMSLKVISIVGFGGLGKTTLANEVYKRISGQFNCQAFVSVSQKPDIKKILRSIISQIMEPYHASTNPMDKTIVSQIKNQDYSSTEAGDEEWLINILRGFLMEKRYLIVIDDIWSTQAWKTIKCALFENTCGSRILVTTRISTVAKSCCSPDLGTVYELSPLNEAYSMSLFFRRIFGSEDLCPINLKDVSTEIIKKCGGLPLAIITMASLLTDKSDRREEWIHIQNSIGTGLENKYDMEEMRKILSLSYIDLPHHLKTCLLYLSMYPEDYEINMHQLVRRWISEGFIKVNSGRNLMEEGECYFNELINRSMILPVGIGVDGQAKACCVHDMILDLITSKL</sequence>
<comment type="similarity">
    <text evidence="1">Belongs to the disease resistance NB-LRR family.</text>
</comment>
<dbReference type="Pfam" id="PF18052">
    <property type="entry name" value="Rx_N"/>
    <property type="match status" value="1"/>
</dbReference>